<feature type="compositionally biased region" description="Polar residues" evidence="5">
    <location>
        <begin position="610"/>
        <end position="651"/>
    </location>
</feature>
<protein>
    <recommendedName>
        <fullName evidence="6">Protein kinase domain-containing protein</fullName>
    </recommendedName>
</protein>
<evidence type="ECO:0000256" key="5">
    <source>
        <dbReference type="SAM" id="MobiDB-lite"/>
    </source>
</evidence>
<dbReference type="PROSITE" id="PS00108">
    <property type="entry name" value="PROTEIN_KINASE_ST"/>
    <property type="match status" value="1"/>
</dbReference>
<feature type="compositionally biased region" description="Basic and acidic residues" evidence="5">
    <location>
        <begin position="411"/>
        <end position="424"/>
    </location>
</feature>
<dbReference type="FunFam" id="3.30.200.20:FF:000233">
    <property type="entry name" value="Meiosis induction protein kinase"/>
    <property type="match status" value="1"/>
</dbReference>
<accession>A0A0D1ZUT0</accession>
<dbReference type="InterPro" id="IPR050117">
    <property type="entry name" value="MAPK"/>
</dbReference>
<keyword evidence="2 4" id="KW-0547">Nucleotide-binding</keyword>
<dbReference type="FunFam" id="1.10.510.10:FF:000314">
    <property type="entry name" value="Serine threonine-protein kinase mak"/>
    <property type="match status" value="1"/>
</dbReference>
<dbReference type="PROSITE" id="PS00107">
    <property type="entry name" value="PROTEIN_KINASE_ATP"/>
    <property type="match status" value="1"/>
</dbReference>
<feature type="binding site" evidence="4">
    <location>
        <position position="58"/>
    </location>
    <ligand>
        <name>ATP</name>
        <dbReference type="ChEBI" id="CHEBI:30616"/>
    </ligand>
</feature>
<dbReference type="PROSITE" id="PS50011">
    <property type="entry name" value="PROTEIN_KINASE_DOM"/>
    <property type="match status" value="1"/>
</dbReference>
<dbReference type="InterPro" id="IPR017441">
    <property type="entry name" value="Protein_kinase_ATP_BS"/>
</dbReference>
<dbReference type="InterPro" id="IPR011009">
    <property type="entry name" value="Kinase-like_dom_sf"/>
</dbReference>
<sequence length="794" mass="88422">MAVTDYNSRASSYSLTALEDRFEVIKEIGDGSFGSVSLARVRANGASVARRNTMVAIKTMKKTFESFAPCLELREVIFLRTLPSHAHLVPALDIFLDPFSKKLHICMEYMDGNLYQLMKARDHKCMDARSVKSILYQILNGLDHIHAHHFFHRDIKPENILVSTSAPQDSHSTFSRYSSLVTPPATPPTYSIKIADFGLARETHSKLPYTTYVSTRWYRAPEVLLRAGEYSAPVDIWAIGAMAVEVATLKPLFPGGNEVDQVWRVCEIMGSPGNWYTKSGSRVGGGEWRDGTRLAQKLGFSFPKMAPHAMETILPPPQWPLAFSSFVTWCLMWDPKSRPTSKQAMEHEFFADAIDPLRPKSSSRLLGRKHSDLSFRSKDTVEGPTITSKPSWFRRSLIARESAPAVPQHNPETKPVHPEPESLVKRLRPQASKRSTWTNGTNPIGAAPMPILPSIRPISPLPNAVTAQASSTFTTHNPSKSNTSTAIEEKSKKIGRQLSVNSHHNHYTDIHRQEAERALNGNSGLVSPPSGQKESFFSHLRKRARRFSGRHGLASPSSDDVEANAAATVPWSNRSSLMVDNVIPENQNDFSDLDRILQNVRYSLDKPGQPEQTTKNPSERASNTGSLKRTHSVPRSQGSRSGDGPNHNTLPANPRSRRPLPINQYEAPAEEDELLDEALRSTHRAVRRMDEHSQSSSQLHRAALAQKDYNRQSLPQIPTSASLQGPYLTPSPSAKRDGVQFNTTHSNHSQPLNISKKRSENEQAPPLWPTPPYEENDWATSAANSIFTAGSVYR</sequence>
<dbReference type="CDD" id="cd07830">
    <property type="entry name" value="STKc_MAK_like"/>
    <property type="match status" value="1"/>
</dbReference>
<dbReference type="PANTHER" id="PTHR24055">
    <property type="entry name" value="MITOGEN-ACTIVATED PROTEIN KINASE"/>
    <property type="match status" value="1"/>
</dbReference>
<dbReference type="InterPro" id="IPR000719">
    <property type="entry name" value="Prot_kinase_dom"/>
</dbReference>
<dbReference type="AlphaFoldDB" id="A0A0D1ZUT0"/>
<keyword evidence="1" id="KW-0723">Serine/threonine-protein kinase</keyword>
<gene>
    <name evidence="7" type="ORF">PV10_01445</name>
</gene>
<feature type="compositionally biased region" description="Polar residues" evidence="5">
    <location>
        <begin position="466"/>
        <end position="486"/>
    </location>
</feature>
<dbReference type="SUPFAM" id="SSF56112">
    <property type="entry name" value="Protein kinase-like (PK-like)"/>
    <property type="match status" value="1"/>
</dbReference>
<feature type="region of interest" description="Disordered" evidence="5">
    <location>
        <begin position="402"/>
        <end position="446"/>
    </location>
</feature>
<evidence type="ECO:0000256" key="2">
    <source>
        <dbReference type="ARBA" id="ARBA00022741"/>
    </source>
</evidence>
<keyword evidence="1" id="KW-0418">Kinase</keyword>
<organism evidence="7 8">
    <name type="scientific">Exophiala mesophila</name>
    <name type="common">Black yeast-like fungus</name>
    <dbReference type="NCBI Taxonomy" id="212818"/>
    <lineage>
        <taxon>Eukaryota</taxon>
        <taxon>Fungi</taxon>
        <taxon>Dikarya</taxon>
        <taxon>Ascomycota</taxon>
        <taxon>Pezizomycotina</taxon>
        <taxon>Eurotiomycetes</taxon>
        <taxon>Chaetothyriomycetidae</taxon>
        <taxon>Chaetothyriales</taxon>
        <taxon>Herpotrichiellaceae</taxon>
        <taxon>Exophiala</taxon>
    </lineage>
</organism>
<dbReference type="EMBL" id="KN847520">
    <property type="protein sequence ID" value="KIV97734.1"/>
    <property type="molecule type" value="Genomic_DNA"/>
</dbReference>
<dbReference type="Pfam" id="PF00069">
    <property type="entry name" value="Pkinase"/>
    <property type="match status" value="1"/>
</dbReference>
<evidence type="ECO:0000313" key="8">
    <source>
        <dbReference type="Proteomes" id="UP000054302"/>
    </source>
</evidence>
<dbReference type="VEuPathDB" id="FungiDB:PV10_01445"/>
<feature type="region of interest" description="Disordered" evidence="5">
    <location>
        <begin position="466"/>
        <end position="490"/>
    </location>
</feature>
<feature type="region of interest" description="Disordered" evidence="5">
    <location>
        <begin position="716"/>
        <end position="776"/>
    </location>
</feature>
<dbReference type="GO" id="GO:0004674">
    <property type="term" value="F:protein serine/threonine kinase activity"/>
    <property type="evidence" value="ECO:0007669"/>
    <property type="project" value="UniProtKB-KW"/>
</dbReference>
<keyword evidence="3 4" id="KW-0067">ATP-binding</keyword>
<feature type="compositionally biased region" description="Polar residues" evidence="5">
    <location>
        <begin position="432"/>
        <end position="442"/>
    </location>
</feature>
<evidence type="ECO:0000259" key="6">
    <source>
        <dbReference type="PROSITE" id="PS50011"/>
    </source>
</evidence>
<evidence type="ECO:0000256" key="4">
    <source>
        <dbReference type="PROSITE-ProRule" id="PRU10141"/>
    </source>
</evidence>
<evidence type="ECO:0000256" key="1">
    <source>
        <dbReference type="ARBA" id="ARBA00022527"/>
    </source>
</evidence>
<dbReference type="HOGENOM" id="CLU_011172_0_0_1"/>
<dbReference type="STRING" id="212818.A0A0D1ZUT0"/>
<keyword evidence="8" id="KW-1185">Reference proteome</keyword>
<dbReference type="Gene3D" id="3.30.200.20">
    <property type="entry name" value="Phosphorylase Kinase, domain 1"/>
    <property type="match status" value="1"/>
</dbReference>
<dbReference type="RefSeq" id="XP_016229308.1">
    <property type="nucleotide sequence ID" value="XM_016365659.1"/>
</dbReference>
<dbReference type="Proteomes" id="UP000054302">
    <property type="component" value="Unassembled WGS sequence"/>
</dbReference>
<dbReference type="SMART" id="SM00220">
    <property type="entry name" value="S_TKc"/>
    <property type="match status" value="1"/>
</dbReference>
<dbReference type="GO" id="GO:0005524">
    <property type="term" value="F:ATP binding"/>
    <property type="evidence" value="ECO:0007669"/>
    <property type="project" value="UniProtKB-UniRule"/>
</dbReference>
<reference evidence="7 8" key="1">
    <citation type="submission" date="2015-01" db="EMBL/GenBank/DDBJ databases">
        <title>The Genome Sequence of Exophiala mesophila CBS40295.</title>
        <authorList>
            <consortium name="The Broad Institute Genomics Platform"/>
            <person name="Cuomo C."/>
            <person name="de Hoog S."/>
            <person name="Gorbushina A."/>
            <person name="Stielow B."/>
            <person name="Teixiera M."/>
            <person name="Abouelleil A."/>
            <person name="Chapman S.B."/>
            <person name="Priest M."/>
            <person name="Young S.K."/>
            <person name="Wortman J."/>
            <person name="Nusbaum C."/>
            <person name="Birren B."/>
        </authorList>
    </citation>
    <scope>NUCLEOTIDE SEQUENCE [LARGE SCALE GENOMIC DNA]</scope>
    <source>
        <strain evidence="7 8">CBS 40295</strain>
    </source>
</reference>
<dbReference type="InterPro" id="IPR008271">
    <property type="entry name" value="Ser/Thr_kinase_AS"/>
</dbReference>
<feature type="domain" description="Protein kinase" evidence="6">
    <location>
        <begin position="22"/>
        <end position="350"/>
    </location>
</feature>
<dbReference type="OMA" id="GNWYNKA"/>
<feature type="compositionally biased region" description="Polar residues" evidence="5">
    <location>
        <begin position="740"/>
        <end position="753"/>
    </location>
</feature>
<name>A0A0D1ZUT0_EXOME</name>
<dbReference type="Gene3D" id="1.10.510.10">
    <property type="entry name" value="Transferase(Phosphotransferase) domain 1"/>
    <property type="match status" value="1"/>
</dbReference>
<proteinExistence type="predicted"/>
<dbReference type="OrthoDB" id="2158884at2759"/>
<keyword evidence="1" id="KW-0808">Transferase</keyword>
<dbReference type="GeneID" id="27319290"/>
<evidence type="ECO:0000256" key="3">
    <source>
        <dbReference type="ARBA" id="ARBA00022840"/>
    </source>
</evidence>
<feature type="region of interest" description="Disordered" evidence="5">
    <location>
        <begin position="603"/>
        <end position="660"/>
    </location>
</feature>
<evidence type="ECO:0000313" key="7">
    <source>
        <dbReference type="EMBL" id="KIV97734.1"/>
    </source>
</evidence>